<feature type="domain" description="Beta-mannosidase-like galactose-binding" evidence="18">
    <location>
        <begin position="33"/>
        <end position="210"/>
    </location>
</feature>
<accession>A0ABQ8TS92</accession>
<feature type="signal peptide" evidence="14">
    <location>
        <begin position="1"/>
        <end position="18"/>
    </location>
</feature>
<dbReference type="InterPro" id="IPR006102">
    <property type="entry name" value="Ig-like_GH2"/>
</dbReference>
<dbReference type="PANTHER" id="PTHR43730:SF1">
    <property type="entry name" value="BETA-MANNOSIDASE"/>
    <property type="match status" value="1"/>
</dbReference>
<keyword evidence="20" id="KW-1185">Reference proteome</keyword>
<evidence type="ECO:0000256" key="5">
    <source>
        <dbReference type="ARBA" id="ARBA00012754"/>
    </source>
</evidence>
<feature type="domain" description="Glycoside hydrolase family 2 immunoglobulin-like beta-sandwich" evidence="15">
    <location>
        <begin position="224"/>
        <end position="335"/>
    </location>
</feature>
<comment type="similarity">
    <text evidence="11">Belongs to the glycosyl hydrolase 2 family. Beta-mannosidase B subfamily.</text>
</comment>
<dbReference type="InterPro" id="IPR041625">
    <property type="entry name" value="Beta-mannosidase_Ig"/>
</dbReference>
<dbReference type="PANTHER" id="PTHR43730">
    <property type="entry name" value="BETA-MANNOSIDASE"/>
    <property type="match status" value="1"/>
</dbReference>
<proteinExistence type="inferred from homology"/>
<dbReference type="Pfam" id="PF22666">
    <property type="entry name" value="Glyco_hydro_2_N2"/>
    <property type="match status" value="1"/>
</dbReference>
<evidence type="ECO:0000256" key="12">
    <source>
        <dbReference type="ARBA" id="ARBA00041069"/>
    </source>
</evidence>
<protein>
    <recommendedName>
        <fullName evidence="12">Beta-mannosidase B</fullName>
        <ecNumber evidence="5">3.2.1.25</ecNumber>
    </recommendedName>
    <alternativeName>
        <fullName evidence="10">Mannanase</fullName>
    </alternativeName>
    <alternativeName>
        <fullName evidence="13">Mannanase B</fullName>
    </alternativeName>
</protein>
<sequence length="897" mass="101015">MARTLLLTAAILILTAYADTTLIRDSSTLDGTWTVRNANGSIEADAVVPGGIYTDLRTAGILSQDIYYRFNDIEYRWVSRDDWTYSTNFQVAPELIQKQQIFLVFHGVDTVASVYLNDEHIGDCDNMFVRYSFPIKSVIQSGENHLDVRFQSAITAAQARSEEQAKNYVVPPDCVPKEYRGECHANFLRKMQASFSWDWGPAFPSAGLWKSVVLEAFDTAVIRDVTTNIQQMEDHWLIDVNIFLESGEEVSEVSGKFEVILQLDTQPMTVTKEATLTPDQSGDLKATVQIEVPKEEVELWWPNEFGAQKLYNLSVTFQDSSEQEVSQTSLKVGFRTIELVQDPVEEGTGLTFYVKVNDVPIFSKGSNWIPSHVLPEKSADPVTIHHLLSSSKKAHMNMLRVWGGGMYESDLFYQLADEMGILIWQDFMFACALYPTNEEFLQSVTTEVKQQVRRLQHHPSLAIWAGNNENEGALRDNWYGTSGSNYSIYKADYIKLYVDTIRTAVQAEDDRPFVVSSPSNGLETEKEGYIADNPGSSLYGDIHYYNYLGIGWQPSTYPKTRFASEYGFQSLPSFKTLSAVSEPSDWSMASGFSDHRQHHPGGNSEMQIEMLQSLPVPADITSPEEYQTFIYFSQIYQAMAIKTETENYRRWRSTLLSDGQGLTMGALYWQLNDIWQAPSWASIELGGKWKMLHYFACNFFAPVLVSPFVTDSGNLEVHLISDLLQDMETLLTISVYKWDSLTPVYEVSSNHTLHSASAGKEVDLYLSDFLHTAGCEDDVLQSCFLYFTLSAQDGQVISPNNFVFPSSLGNLVNFKRANIVVNTVTPGAEANEFEVDIKTDGVALFVLLETDNIEGHFSDNGFIMVTPTRKVQFNAKQSITSDQLKQAITIISLADFQ</sequence>
<evidence type="ECO:0000256" key="8">
    <source>
        <dbReference type="ARBA" id="ARBA00023180"/>
    </source>
</evidence>
<dbReference type="Pfam" id="PF17753">
    <property type="entry name" value="Ig_mannosidase"/>
    <property type="match status" value="1"/>
</dbReference>
<evidence type="ECO:0000256" key="11">
    <source>
        <dbReference type="ARBA" id="ARBA00038429"/>
    </source>
</evidence>
<gene>
    <name evidence="19" type="ORF">ANN_00378</name>
</gene>
<reference evidence="19 20" key="1">
    <citation type="journal article" date="2022" name="Allergy">
        <title>Genome assembly and annotation of Periplaneta americana reveal a comprehensive cockroach allergen profile.</title>
        <authorList>
            <person name="Wang L."/>
            <person name="Xiong Q."/>
            <person name="Saelim N."/>
            <person name="Wang L."/>
            <person name="Nong W."/>
            <person name="Wan A.T."/>
            <person name="Shi M."/>
            <person name="Liu X."/>
            <person name="Cao Q."/>
            <person name="Hui J.H.L."/>
            <person name="Sookrung N."/>
            <person name="Leung T.F."/>
            <person name="Tungtrongchitr A."/>
            <person name="Tsui S.K.W."/>
        </authorList>
    </citation>
    <scope>NUCLEOTIDE SEQUENCE [LARGE SCALE GENOMIC DNA]</scope>
    <source>
        <strain evidence="19">PWHHKU_190912</strain>
    </source>
</reference>
<dbReference type="Pfam" id="PF00703">
    <property type="entry name" value="Glyco_hydro_2"/>
    <property type="match status" value="1"/>
</dbReference>
<organism evidence="19 20">
    <name type="scientific">Periplaneta americana</name>
    <name type="common">American cockroach</name>
    <name type="synonym">Blatta americana</name>
    <dbReference type="NCBI Taxonomy" id="6978"/>
    <lineage>
        <taxon>Eukaryota</taxon>
        <taxon>Metazoa</taxon>
        <taxon>Ecdysozoa</taxon>
        <taxon>Arthropoda</taxon>
        <taxon>Hexapoda</taxon>
        <taxon>Insecta</taxon>
        <taxon>Pterygota</taxon>
        <taxon>Neoptera</taxon>
        <taxon>Polyneoptera</taxon>
        <taxon>Dictyoptera</taxon>
        <taxon>Blattodea</taxon>
        <taxon>Blattoidea</taxon>
        <taxon>Blattidae</taxon>
        <taxon>Blattinae</taxon>
        <taxon>Periplaneta</taxon>
    </lineage>
</organism>
<evidence type="ECO:0000256" key="10">
    <source>
        <dbReference type="ARBA" id="ARBA00033445"/>
    </source>
</evidence>
<comment type="pathway">
    <text evidence="3">Glycan metabolism; N-glycan degradation.</text>
</comment>
<comment type="caution">
    <text evidence="19">The sequence shown here is derived from an EMBL/GenBank/DDBJ whole genome shotgun (WGS) entry which is preliminary data.</text>
</comment>
<evidence type="ECO:0000256" key="14">
    <source>
        <dbReference type="SAM" id="SignalP"/>
    </source>
</evidence>
<dbReference type="SUPFAM" id="SSF49303">
    <property type="entry name" value="beta-Galactosidase/glucuronidase domain"/>
    <property type="match status" value="3"/>
</dbReference>
<dbReference type="SUPFAM" id="SSF51445">
    <property type="entry name" value="(Trans)glycosidases"/>
    <property type="match status" value="1"/>
</dbReference>
<keyword evidence="8" id="KW-0325">Glycoprotein</keyword>
<evidence type="ECO:0000256" key="7">
    <source>
        <dbReference type="ARBA" id="ARBA00022801"/>
    </source>
</evidence>
<comment type="subunit">
    <text evidence="4">Homodimer.</text>
</comment>
<evidence type="ECO:0000259" key="16">
    <source>
        <dbReference type="Pfam" id="PF17753"/>
    </source>
</evidence>
<evidence type="ECO:0000256" key="1">
    <source>
        <dbReference type="ARBA" id="ARBA00000829"/>
    </source>
</evidence>
<keyword evidence="14" id="KW-0732">Signal</keyword>
<dbReference type="InterPro" id="IPR036156">
    <property type="entry name" value="Beta-gal/glucu_dom_sf"/>
</dbReference>
<dbReference type="Gene3D" id="2.60.40.10">
    <property type="entry name" value="Immunoglobulins"/>
    <property type="match status" value="3"/>
</dbReference>
<dbReference type="EC" id="3.2.1.25" evidence="5"/>
<dbReference type="Proteomes" id="UP001148838">
    <property type="component" value="Unassembled WGS sequence"/>
</dbReference>
<dbReference type="InterPro" id="IPR054593">
    <property type="entry name" value="Beta-mannosidase-like_N2"/>
</dbReference>
<feature type="chain" id="PRO_5046930455" description="Beta-mannosidase B" evidence="14">
    <location>
        <begin position="19"/>
        <end position="897"/>
    </location>
</feature>
<evidence type="ECO:0000259" key="17">
    <source>
        <dbReference type="Pfam" id="PF17786"/>
    </source>
</evidence>
<evidence type="ECO:0000313" key="19">
    <source>
        <dbReference type="EMBL" id="KAJ4448986.1"/>
    </source>
</evidence>
<evidence type="ECO:0000256" key="6">
    <source>
        <dbReference type="ARBA" id="ARBA00022525"/>
    </source>
</evidence>
<dbReference type="InterPro" id="IPR008979">
    <property type="entry name" value="Galactose-bd-like_sf"/>
</dbReference>
<dbReference type="InterPro" id="IPR050887">
    <property type="entry name" value="Beta-mannosidase_GH2"/>
</dbReference>
<dbReference type="InterPro" id="IPR017853">
    <property type="entry name" value="GH"/>
</dbReference>
<evidence type="ECO:0000256" key="9">
    <source>
        <dbReference type="ARBA" id="ARBA00023295"/>
    </source>
</evidence>
<keyword evidence="6" id="KW-0964">Secreted</keyword>
<comment type="subcellular location">
    <subcellularLocation>
        <location evidence="2">Secreted</location>
    </subcellularLocation>
</comment>
<dbReference type="EMBL" id="JAJSOF020000003">
    <property type="protein sequence ID" value="KAJ4448986.1"/>
    <property type="molecule type" value="Genomic_DNA"/>
</dbReference>
<dbReference type="InterPro" id="IPR041447">
    <property type="entry name" value="Mannosidase_ig"/>
</dbReference>
<evidence type="ECO:0000259" key="18">
    <source>
        <dbReference type="Pfam" id="PF22666"/>
    </source>
</evidence>
<dbReference type="Gene3D" id="3.20.20.80">
    <property type="entry name" value="Glycosidases"/>
    <property type="match status" value="1"/>
</dbReference>
<comment type="catalytic activity">
    <reaction evidence="1">
        <text>Hydrolysis of terminal, non-reducing beta-D-mannose residues in beta-D-mannosides.</text>
        <dbReference type="EC" id="3.2.1.25"/>
    </reaction>
</comment>
<name>A0ABQ8TS92_PERAM</name>
<dbReference type="InterPro" id="IPR013783">
    <property type="entry name" value="Ig-like_fold"/>
</dbReference>
<keyword evidence="9" id="KW-0326">Glycosidase</keyword>
<evidence type="ECO:0000259" key="15">
    <source>
        <dbReference type="Pfam" id="PF00703"/>
    </source>
</evidence>
<dbReference type="Pfam" id="PF17786">
    <property type="entry name" value="Mannosidase_ig"/>
    <property type="match status" value="1"/>
</dbReference>
<evidence type="ECO:0000256" key="13">
    <source>
        <dbReference type="ARBA" id="ARBA00041614"/>
    </source>
</evidence>
<feature type="domain" description="Mannosidase Ig/CBM-like" evidence="17">
    <location>
        <begin position="713"/>
        <end position="804"/>
    </location>
</feature>
<dbReference type="Gene3D" id="2.60.120.260">
    <property type="entry name" value="Galactose-binding domain-like"/>
    <property type="match status" value="1"/>
</dbReference>
<evidence type="ECO:0000313" key="20">
    <source>
        <dbReference type="Proteomes" id="UP001148838"/>
    </source>
</evidence>
<dbReference type="SUPFAM" id="SSF49785">
    <property type="entry name" value="Galactose-binding domain-like"/>
    <property type="match status" value="1"/>
</dbReference>
<evidence type="ECO:0000256" key="2">
    <source>
        <dbReference type="ARBA" id="ARBA00004613"/>
    </source>
</evidence>
<evidence type="ECO:0000256" key="4">
    <source>
        <dbReference type="ARBA" id="ARBA00011738"/>
    </source>
</evidence>
<keyword evidence="7" id="KW-0378">Hydrolase</keyword>
<evidence type="ECO:0000256" key="3">
    <source>
        <dbReference type="ARBA" id="ARBA00004740"/>
    </source>
</evidence>
<feature type="domain" description="Beta-mannosidase Ig-fold" evidence="16">
    <location>
        <begin position="817"/>
        <end position="896"/>
    </location>
</feature>